<comment type="caution">
    <text evidence="1">The sequence shown here is derived from an EMBL/GenBank/DDBJ whole genome shotgun (WGS) entry which is preliminary data.</text>
</comment>
<dbReference type="EMBL" id="QPFP01000105">
    <property type="protein sequence ID" value="TEB21632.1"/>
    <property type="molecule type" value="Genomic_DNA"/>
</dbReference>
<name>A0A4Y7SIN6_COPMI</name>
<proteinExistence type="predicted"/>
<protein>
    <recommendedName>
        <fullName evidence="3">F-box domain-containing protein</fullName>
    </recommendedName>
</protein>
<keyword evidence="2" id="KW-1185">Reference proteome</keyword>
<evidence type="ECO:0008006" key="3">
    <source>
        <dbReference type="Google" id="ProtNLM"/>
    </source>
</evidence>
<evidence type="ECO:0000313" key="1">
    <source>
        <dbReference type="EMBL" id="TEB21632.1"/>
    </source>
</evidence>
<accession>A0A4Y7SIN6</accession>
<reference evidence="1 2" key="1">
    <citation type="journal article" date="2019" name="Nat. Ecol. Evol.">
        <title>Megaphylogeny resolves global patterns of mushroom evolution.</title>
        <authorList>
            <person name="Varga T."/>
            <person name="Krizsan K."/>
            <person name="Foldi C."/>
            <person name="Dima B."/>
            <person name="Sanchez-Garcia M."/>
            <person name="Sanchez-Ramirez S."/>
            <person name="Szollosi G.J."/>
            <person name="Szarkandi J.G."/>
            <person name="Papp V."/>
            <person name="Albert L."/>
            <person name="Andreopoulos W."/>
            <person name="Angelini C."/>
            <person name="Antonin V."/>
            <person name="Barry K.W."/>
            <person name="Bougher N.L."/>
            <person name="Buchanan P."/>
            <person name="Buyck B."/>
            <person name="Bense V."/>
            <person name="Catcheside P."/>
            <person name="Chovatia M."/>
            <person name="Cooper J."/>
            <person name="Damon W."/>
            <person name="Desjardin D."/>
            <person name="Finy P."/>
            <person name="Geml J."/>
            <person name="Haridas S."/>
            <person name="Hughes K."/>
            <person name="Justo A."/>
            <person name="Karasinski D."/>
            <person name="Kautmanova I."/>
            <person name="Kiss B."/>
            <person name="Kocsube S."/>
            <person name="Kotiranta H."/>
            <person name="LaButti K.M."/>
            <person name="Lechner B.E."/>
            <person name="Liimatainen K."/>
            <person name="Lipzen A."/>
            <person name="Lukacs Z."/>
            <person name="Mihaltcheva S."/>
            <person name="Morgado L.N."/>
            <person name="Niskanen T."/>
            <person name="Noordeloos M.E."/>
            <person name="Ohm R.A."/>
            <person name="Ortiz-Santana B."/>
            <person name="Ovrebo C."/>
            <person name="Racz N."/>
            <person name="Riley R."/>
            <person name="Savchenko A."/>
            <person name="Shiryaev A."/>
            <person name="Soop K."/>
            <person name="Spirin V."/>
            <person name="Szebenyi C."/>
            <person name="Tomsovsky M."/>
            <person name="Tulloss R.E."/>
            <person name="Uehling J."/>
            <person name="Grigoriev I.V."/>
            <person name="Vagvolgyi C."/>
            <person name="Papp T."/>
            <person name="Martin F.M."/>
            <person name="Miettinen O."/>
            <person name="Hibbett D.S."/>
            <person name="Nagy L.G."/>
        </authorList>
    </citation>
    <scope>NUCLEOTIDE SEQUENCE [LARGE SCALE GENOMIC DNA]</scope>
    <source>
        <strain evidence="1 2">FP101781</strain>
    </source>
</reference>
<dbReference type="AlphaFoldDB" id="A0A4Y7SIN6"/>
<gene>
    <name evidence="1" type="ORF">FA13DRAFT_1741694</name>
</gene>
<organism evidence="1 2">
    <name type="scientific">Coprinellus micaceus</name>
    <name type="common">Glistening ink-cap mushroom</name>
    <name type="synonym">Coprinus micaceus</name>
    <dbReference type="NCBI Taxonomy" id="71717"/>
    <lineage>
        <taxon>Eukaryota</taxon>
        <taxon>Fungi</taxon>
        <taxon>Dikarya</taxon>
        <taxon>Basidiomycota</taxon>
        <taxon>Agaricomycotina</taxon>
        <taxon>Agaricomycetes</taxon>
        <taxon>Agaricomycetidae</taxon>
        <taxon>Agaricales</taxon>
        <taxon>Agaricineae</taxon>
        <taxon>Psathyrellaceae</taxon>
        <taxon>Coprinellus</taxon>
    </lineage>
</organism>
<evidence type="ECO:0000313" key="2">
    <source>
        <dbReference type="Proteomes" id="UP000298030"/>
    </source>
</evidence>
<dbReference type="Proteomes" id="UP000298030">
    <property type="component" value="Unassembled WGS sequence"/>
</dbReference>
<sequence length="419" mass="47650">MPPRELPLEITELVLDELGAGPREECLSALVACCTARKGFVQRCQQHIFRSVTLHSCANDRITMPGFRDLEELLDCSLQFARTIAHKPHLRSYVRELTFVFASPPFYGNDIHPEAVKPLLRLPNLASLSLCRPPDQANQRVGQRLMQCIASMFRQIPINSFTLVRSLPNSLKHLLLRRSALQRNMGWGWTLGWNLYPDAAYEKSNLKTLICDEQSLQRCINQHLRDQLRERGAYSCLEKLDIDMSPVDIWHSYDSHRLILAEVAHLKELNLTYSVRTWRLPEWNRESSPLKGLNPSSFSSLTHLTFNGNLLVEWDDVNGLQHLHVSIAIQGDLSCVGDRSLGRRWGEICDALTQVAFPKLSEVALSINIQGCSAQANPVRKLFFERVYPHQFQRLVGLDQGGVLQFSFEVEVAEGSTVR</sequence>